<dbReference type="Pfam" id="PF09479">
    <property type="entry name" value="Flg_new"/>
    <property type="match status" value="4"/>
</dbReference>
<dbReference type="RefSeq" id="WP_161522222.1">
    <property type="nucleotide sequence ID" value="NZ_PDCG01000015.1"/>
</dbReference>
<sequence>MTLAPQNGDPTWEQHLTGNYATQPSPDPVRPGYQFTGWYTAPTGGSKWDFANTKVTADMTLYGQWQKLPTVTFHPCNGDPDTSVTLPTVGSTTASVMPANTSKQYHDFAGWFTTPSGGTPWNVGTPVNTDLDLYGQWKRRTHQVTLDADGGTGGPATPRTVNEGDPIGTIANLPAKLGHHISSWTNTATGNPWNLAGDPVMADMTLKAVWEPDMYTVRFLNPDSPAAPPADQHVPYGGSVGNPANPAIPVYPDEAAPDFKGWFTSQDTRWDFRTATIGPDQANNSHIMVLTAKWTRRVTITYDLGQAAGDLSITAQTIDKDTTLNAPTPGAWSHGTFNGWYTD</sequence>
<evidence type="ECO:0000256" key="1">
    <source>
        <dbReference type="ARBA" id="ARBA00004196"/>
    </source>
</evidence>
<feature type="region of interest" description="Disordered" evidence="2">
    <location>
        <begin position="1"/>
        <end position="28"/>
    </location>
</feature>
<dbReference type="InterPro" id="IPR013378">
    <property type="entry name" value="InlB-like_B-rpt"/>
</dbReference>
<feature type="compositionally biased region" description="Polar residues" evidence="2">
    <location>
        <begin position="1"/>
        <end position="24"/>
    </location>
</feature>
<evidence type="ECO:0008006" key="5">
    <source>
        <dbReference type="Google" id="ProtNLM"/>
    </source>
</evidence>
<dbReference type="AlphaFoldDB" id="A0A366K626"/>
<dbReference type="Gene3D" id="2.60.40.4270">
    <property type="entry name" value="Listeria-Bacteroides repeat domain"/>
    <property type="match status" value="4"/>
</dbReference>
<dbReference type="OrthoDB" id="3232769at2"/>
<evidence type="ECO:0000256" key="2">
    <source>
        <dbReference type="SAM" id="MobiDB-lite"/>
    </source>
</evidence>
<organism evidence="3 4">
    <name type="scientific">Bifidobacterium aemilianum</name>
    <dbReference type="NCBI Taxonomy" id="2493120"/>
    <lineage>
        <taxon>Bacteria</taxon>
        <taxon>Bacillati</taxon>
        <taxon>Actinomycetota</taxon>
        <taxon>Actinomycetes</taxon>
        <taxon>Bifidobacteriales</taxon>
        <taxon>Bifidobacteriaceae</taxon>
        <taxon>Bifidobacterium</taxon>
    </lineage>
</organism>
<comment type="caution">
    <text evidence="3">The sequence shown here is derived from an EMBL/GenBank/DDBJ whole genome shotgun (WGS) entry which is preliminary data.</text>
</comment>
<reference evidence="3 4" key="1">
    <citation type="submission" date="2017-10" db="EMBL/GenBank/DDBJ databases">
        <title>Bifidobacterium xylocopum sp. nov. and Bifidobacterium aemilianum sp. nov., from the carpenter bee (Xylocopa violacea) digestive tract.</title>
        <authorList>
            <person name="Alberoni D."/>
            <person name="Baffoni L."/>
            <person name="Di Gioia D."/>
            <person name="Gaggia F."/>
            <person name="Biavati B."/>
        </authorList>
    </citation>
    <scope>NUCLEOTIDE SEQUENCE [LARGE SCALE GENOMIC DNA]</scope>
    <source>
        <strain evidence="3 4">XV10</strain>
    </source>
</reference>
<dbReference type="Proteomes" id="UP000252530">
    <property type="component" value="Unassembled WGS sequence"/>
</dbReference>
<name>A0A366K626_9BIFI</name>
<gene>
    <name evidence="3" type="ORF">CRD60_08075</name>
</gene>
<feature type="non-terminal residue" evidence="3">
    <location>
        <position position="343"/>
    </location>
</feature>
<dbReference type="GO" id="GO:0030313">
    <property type="term" value="C:cell envelope"/>
    <property type="evidence" value="ECO:0007669"/>
    <property type="project" value="UniProtKB-SubCell"/>
</dbReference>
<accession>A0A366K626</accession>
<comment type="subcellular location">
    <subcellularLocation>
        <location evidence="1">Cell envelope</location>
    </subcellularLocation>
</comment>
<keyword evidence="4" id="KW-1185">Reference proteome</keyword>
<feature type="region of interest" description="Disordered" evidence="2">
    <location>
        <begin position="145"/>
        <end position="165"/>
    </location>
</feature>
<dbReference type="EMBL" id="PDCG01000015">
    <property type="protein sequence ID" value="RBP97190.1"/>
    <property type="molecule type" value="Genomic_DNA"/>
</dbReference>
<proteinExistence type="predicted"/>
<dbReference type="NCBIfam" id="TIGR02543">
    <property type="entry name" value="List_Bact_rpt"/>
    <property type="match status" value="1"/>
</dbReference>
<protein>
    <recommendedName>
        <fullName evidence="5">InlB B-repeat-containing protein</fullName>
    </recommendedName>
</protein>
<evidence type="ECO:0000313" key="4">
    <source>
        <dbReference type="Proteomes" id="UP000252530"/>
    </source>
</evidence>
<evidence type="ECO:0000313" key="3">
    <source>
        <dbReference type="EMBL" id="RBP97190.1"/>
    </source>
</evidence>
<dbReference type="InterPro" id="IPR042229">
    <property type="entry name" value="Listeria/Bacterioides_rpt_sf"/>
</dbReference>